<evidence type="ECO:0000313" key="7">
    <source>
        <dbReference type="Proteomes" id="UP001652625"/>
    </source>
</evidence>
<dbReference type="PANTHER" id="PTHR10912:SF7">
    <property type="entry name" value="ADP-RIBOSYL CYCLASE_CYCLIC ADP-RIBOSE HYDROLASE"/>
    <property type="match status" value="1"/>
</dbReference>
<proteinExistence type="inferred from homology"/>
<evidence type="ECO:0000313" key="8">
    <source>
        <dbReference type="RefSeq" id="XP_065670171.1"/>
    </source>
</evidence>
<keyword evidence="5" id="KW-1015">Disulfide bond</keyword>
<dbReference type="Pfam" id="PF02267">
    <property type="entry name" value="Rib_hydrolayse"/>
    <property type="match status" value="1"/>
</dbReference>
<dbReference type="InterPro" id="IPR003193">
    <property type="entry name" value="ADP-ribosyl_cyclase"/>
</dbReference>
<dbReference type="GeneID" id="136088925"/>
<protein>
    <submittedName>
        <fullName evidence="8">ADP-ribosyl cyclase/cyclic ADP-ribose hydrolase-like</fullName>
    </submittedName>
</protein>
<dbReference type="RefSeq" id="XP_065670171.1">
    <property type="nucleotide sequence ID" value="XM_065814099.1"/>
</dbReference>
<evidence type="ECO:0000256" key="5">
    <source>
        <dbReference type="ARBA" id="ARBA00023157"/>
    </source>
</evidence>
<dbReference type="SUPFAM" id="SSF52309">
    <property type="entry name" value="N-(deoxy)ribosyltransferase-like"/>
    <property type="match status" value="1"/>
</dbReference>
<accession>A0ABM4D778</accession>
<keyword evidence="6" id="KW-0732">Signal</keyword>
<organism evidence="7 8">
    <name type="scientific">Hydra vulgaris</name>
    <name type="common">Hydra</name>
    <name type="synonym">Hydra attenuata</name>
    <dbReference type="NCBI Taxonomy" id="6087"/>
    <lineage>
        <taxon>Eukaryota</taxon>
        <taxon>Metazoa</taxon>
        <taxon>Cnidaria</taxon>
        <taxon>Hydrozoa</taxon>
        <taxon>Hydroidolina</taxon>
        <taxon>Anthoathecata</taxon>
        <taxon>Aplanulata</taxon>
        <taxon>Hydridae</taxon>
        <taxon>Hydra</taxon>
    </lineage>
</organism>
<comment type="similarity">
    <text evidence="1">Belongs to the ADP-ribosyl cyclase family.</text>
</comment>
<name>A0ABM4D778_HYDVU</name>
<reference evidence="8" key="1">
    <citation type="submission" date="2025-08" db="UniProtKB">
        <authorList>
            <consortium name="RefSeq"/>
        </authorList>
    </citation>
    <scope>IDENTIFICATION</scope>
</reference>
<keyword evidence="2" id="KW-0808">Transferase</keyword>
<dbReference type="Gene3D" id="3.40.50.720">
    <property type="entry name" value="NAD(P)-binding Rossmann-like Domain"/>
    <property type="match status" value="1"/>
</dbReference>
<evidence type="ECO:0000256" key="2">
    <source>
        <dbReference type="ARBA" id="ARBA00022679"/>
    </source>
</evidence>
<dbReference type="PANTHER" id="PTHR10912">
    <property type="entry name" value="ADP-RIBOSYL CYCLASE"/>
    <property type="match status" value="1"/>
</dbReference>
<dbReference type="Proteomes" id="UP001652625">
    <property type="component" value="Chromosome 12"/>
</dbReference>
<feature type="signal peptide" evidence="6">
    <location>
        <begin position="1"/>
        <end position="18"/>
    </location>
</feature>
<evidence type="ECO:0000256" key="6">
    <source>
        <dbReference type="SAM" id="SignalP"/>
    </source>
</evidence>
<keyword evidence="4" id="KW-0520">NAD</keyword>
<dbReference type="Gene3D" id="1.20.82.10">
    <property type="entry name" value="ADP Ribosyl Cyclase, Chain A, domain 1"/>
    <property type="match status" value="1"/>
</dbReference>
<evidence type="ECO:0000256" key="1">
    <source>
        <dbReference type="ARBA" id="ARBA00005406"/>
    </source>
</evidence>
<keyword evidence="3" id="KW-0378">Hydrolase</keyword>
<sequence>MKVFVLIGFLTTFSFICANPTRKLGYKTFQDKFIERCNYFQKKHKVKSDELKLKEKIDCDGMWKQHIGHIAEKNACETKSYNNLFNHVIEKNVQVIKDKALFWSGTNVIAHQFAVNKNNILTLEDTFSGYIADGLVWADLFEIDKQSDLNSCVFTANGLPYWKKASELFANKAAGTVHVMLNATSQAVNPHSIFGSTEVPVIKKNKSITKVVFILINEEKVEQKESCSKGSVKQLIDDLKKSQKSVDCYDYKERNKLFNEVMTLICKLTPTAYGCSIKG</sequence>
<keyword evidence="7" id="KW-1185">Reference proteome</keyword>
<evidence type="ECO:0000256" key="4">
    <source>
        <dbReference type="ARBA" id="ARBA00023027"/>
    </source>
</evidence>
<evidence type="ECO:0000256" key="3">
    <source>
        <dbReference type="ARBA" id="ARBA00022801"/>
    </source>
</evidence>
<feature type="chain" id="PRO_5046293826" evidence="6">
    <location>
        <begin position="19"/>
        <end position="279"/>
    </location>
</feature>
<gene>
    <name evidence="8" type="primary">LOC136088925</name>
</gene>